<organism evidence="6 7">
    <name type="scientific">Extremus antarcticus</name>
    <dbReference type="NCBI Taxonomy" id="702011"/>
    <lineage>
        <taxon>Eukaryota</taxon>
        <taxon>Fungi</taxon>
        <taxon>Dikarya</taxon>
        <taxon>Ascomycota</taxon>
        <taxon>Pezizomycotina</taxon>
        <taxon>Dothideomycetes</taxon>
        <taxon>Dothideomycetidae</taxon>
        <taxon>Mycosphaerellales</taxon>
        <taxon>Extremaceae</taxon>
        <taxon>Extremus</taxon>
    </lineage>
</organism>
<protein>
    <recommendedName>
        <fullName evidence="8">RTA1-like protein</fullName>
    </recommendedName>
</protein>
<feature type="transmembrane region" description="Helical" evidence="5">
    <location>
        <begin position="240"/>
        <end position="260"/>
    </location>
</feature>
<evidence type="ECO:0000313" key="7">
    <source>
        <dbReference type="Proteomes" id="UP001271007"/>
    </source>
</evidence>
<feature type="transmembrane region" description="Helical" evidence="5">
    <location>
        <begin position="24"/>
        <end position="43"/>
    </location>
</feature>
<accession>A0AAJ0DK19</accession>
<name>A0AAJ0DK19_9PEZI</name>
<evidence type="ECO:0008006" key="8">
    <source>
        <dbReference type="Google" id="ProtNLM"/>
    </source>
</evidence>
<evidence type="ECO:0000313" key="6">
    <source>
        <dbReference type="EMBL" id="KAK3051715.1"/>
    </source>
</evidence>
<dbReference type="Pfam" id="PF04479">
    <property type="entry name" value="RTA1"/>
    <property type="match status" value="1"/>
</dbReference>
<sequence length="303" mass="33716">MPAQDPSEPNSGSDFVYYRYEPSLAAAAIFVSLFALASAIHLFQMIRTRTWFMIPFIIGAVLEAAGYVGRVLSANENPGPYTQLPFILQVVFLLIAPTFFAASIYMELGRIVLMVNGGAALFIRRTWLTKIFVTGDCIAFVIQAAGATILSSGGSNTDLGNTIIIVGLVFQIIAFGLFVVAAALFHFRMLKVPTQLAQERPWTKHMISLYVISMLIFIRSLVRVVEYVQGNAGTIMSHEVYIYIFDAVLMLSAVAIMNVVHPGEVARYVREMRVPKAEKPARRWNRFGRHGSHEALRENMEMA</sequence>
<evidence type="ECO:0000256" key="3">
    <source>
        <dbReference type="ARBA" id="ARBA00022989"/>
    </source>
</evidence>
<dbReference type="InterPro" id="IPR007568">
    <property type="entry name" value="RTA1"/>
</dbReference>
<keyword evidence="2 5" id="KW-0812">Transmembrane</keyword>
<reference evidence="6" key="1">
    <citation type="submission" date="2023-04" db="EMBL/GenBank/DDBJ databases">
        <title>Black Yeasts Isolated from many extreme environments.</title>
        <authorList>
            <person name="Coleine C."/>
            <person name="Stajich J.E."/>
            <person name="Selbmann L."/>
        </authorList>
    </citation>
    <scope>NUCLEOTIDE SEQUENCE</scope>
    <source>
        <strain evidence="6">CCFEE 5312</strain>
    </source>
</reference>
<gene>
    <name evidence="6" type="ORF">LTR09_007015</name>
</gene>
<evidence type="ECO:0000256" key="4">
    <source>
        <dbReference type="ARBA" id="ARBA00023136"/>
    </source>
</evidence>
<feature type="transmembrane region" description="Helical" evidence="5">
    <location>
        <begin position="162"/>
        <end position="187"/>
    </location>
</feature>
<proteinExistence type="predicted"/>
<dbReference type="PANTHER" id="PTHR31465:SF1">
    <property type="entry name" value="PROTEIN RTA1-RELATED"/>
    <property type="match status" value="1"/>
</dbReference>
<feature type="transmembrane region" description="Helical" evidence="5">
    <location>
        <begin position="207"/>
        <end position="228"/>
    </location>
</feature>
<keyword evidence="7" id="KW-1185">Reference proteome</keyword>
<comment type="subcellular location">
    <subcellularLocation>
        <location evidence="1">Membrane</location>
        <topology evidence="1">Multi-pass membrane protein</topology>
    </subcellularLocation>
</comment>
<evidence type="ECO:0000256" key="2">
    <source>
        <dbReference type="ARBA" id="ARBA00022692"/>
    </source>
</evidence>
<feature type="transmembrane region" description="Helical" evidence="5">
    <location>
        <begin position="127"/>
        <end position="150"/>
    </location>
</feature>
<keyword evidence="3 5" id="KW-1133">Transmembrane helix</keyword>
<keyword evidence="4 5" id="KW-0472">Membrane</keyword>
<evidence type="ECO:0000256" key="1">
    <source>
        <dbReference type="ARBA" id="ARBA00004141"/>
    </source>
</evidence>
<feature type="transmembrane region" description="Helical" evidence="5">
    <location>
        <begin position="84"/>
        <end position="106"/>
    </location>
</feature>
<dbReference type="Proteomes" id="UP001271007">
    <property type="component" value="Unassembled WGS sequence"/>
</dbReference>
<evidence type="ECO:0000256" key="5">
    <source>
        <dbReference type="SAM" id="Phobius"/>
    </source>
</evidence>
<dbReference type="GO" id="GO:0016020">
    <property type="term" value="C:membrane"/>
    <property type="evidence" value="ECO:0007669"/>
    <property type="project" value="UniProtKB-SubCell"/>
</dbReference>
<comment type="caution">
    <text evidence="6">The sequence shown here is derived from an EMBL/GenBank/DDBJ whole genome shotgun (WGS) entry which is preliminary data.</text>
</comment>
<dbReference type="EMBL" id="JAWDJX010000024">
    <property type="protein sequence ID" value="KAK3051715.1"/>
    <property type="molecule type" value="Genomic_DNA"/>
</dbReference>
<dbReference type="AlphaFoldDB" id="A0AAJ0DK19"/>
<feature type="transmembrane region" description="Helical" evidence="5">
    <location>
        <begin position="50"/>
        <end position="72"/>
    </location>
</feature>
<dbReference type="PANTHER" id="PTHR31465">
    <property type="entry name" value="PROTEIN RTA1-RELATED"/>
    <property type="match status" value="1"/>
</dbReference>